<dbReference type="HOGENOM" id="CLU_3356469_0_0_10"/>
<accession>A0M086</accession>
<dbReference type="STRING" id="411154.GFO_1057"/>
<sequence>MQKKKAIINRGSILKYFIEVYLEFNKLQKKYKIKNG</sequence>
<proteinExistence type="predicted"/>
<dbReference type="Proteomes" id="UP000000755">
    <property type="component" value="Chromosome"/>
</dbReference>
<evidence type="ECO:0000313" key="1">
    <source>
        <dbReference type="EMBL" id="CAL66031.1"/>
    </source>
</evidence>
<dbReference type="AlphaFoldDB" id="A0M086"/>
<organism evidence="1 2">
    <name type="scientific">Christiangramia forsetii (strain DSM 17595 / CGMCC 1.15422 / KT0803)</name>
    <name type="common">Gramella forsetii</name>
    <dbReference type="NCBI Taxonomy" id="411154"/>
    <lineage>
        <taxon>Bacteria</taxon>
        <taxon>Pseudomonadati</taxon>
        <taxon>Bacteroidota</taxon>
        <taxon>Flavobacteriia</taxon>
        <taxon>Flavobacteriales</taxon>
        <taxon>Flavobacteriaceae</taxon>
        <taxon>Christiangramia</taxon>
    </lineage>
</organism>
<dbReference type="KEGG" id="gfo:GFO_1057"/>
<gene>
    <name evidence="1" type="ordered locus">GFO_1057</name>
</gene>
<name>A0M086_CHRFK</name>
<dbReference type="EMBL" id="CU207366">
    <property type="protein sequence ID" value="CAL66031.1"/>
    <property type="molecule type" value="Genomic_DNA"/>
</dbReference>
<reference evidence="1 2" key="1">
    <citation type="journal article" date="2006" name="Environ. Microbiol.">
        <title>Whole genome analysis of the marine Bacteroidetes'Gramella forsetii' reveals adaptations to degradation of polymeric organic matter.</title>
        <authorList>
            <person name="Bauer M."/>
            <person name="Kube M."/>
            <person name="Teeling H."/>
            <person name="Richter M."/>
            <person name="Lombardot T."/>
            <person name="Allers E."/>
            <person name="Wuerdemann C.A."/>
            <person name="Quast C."/>
            <person name="Kuhl H."/>
            <person name="Knaust F."/>
            <person name="Woebken D."/>
            <person name="Bischof K."/>
            <person name="Mussmann M."/>
            <person name="Choudhuri J.V."/>
            <person name="Meyer F."/>
            <person name="Reinhardt R."/>
            <person name="Amann R.I."/>
            <person name="Gloeckner F.O."/>
        </authorList>
    </citation>
    <scope>NUCLEOTIDE SEQUENCE [LARGE SCALE GENOMIC DNA]</scope>
    <source>
        <strain evidence="2">DSM 17595 / CGMCC 1.15422 / KT0803</strain>
    </source>
</reference>
<evidence type="ECO:0000313" key="2">
    <source>
        <dbReference type="Proteomes" id="UP000000755"/>
    </source>
</evidence>
<protein>
    <submittedName>
        <fullName evidence="1">Uncharacterized protein</fullName>
    </submittedName>
</protein>